<evidence type="ECO:0000313" key="2">
    <source>
        <dbReference type="EMBL" id="KIL44778.1"/>
    </source>
</evidence>
<accession>A0A0C2VL98</accession>
<gene>
    <name evidence="2" type="ORF">KP78_23220</name>
</gene>
<sequence>MAYRIERLDSVLLFCIDRPERRNAINIEVMDGLQKAIDNAREDHRIKVLMITGEGNQAFCSGGDLQVFHKLKTQQEAYSMLSKMGGILHDLATLPKMTVAFINGTAIGGGCEIAAACDFRISRPKAKLGFVQGDLSITTGWGGGTLLYERLLPNQALTILTTATVREAESFHDLGFIDYMCEGETYSEAIELLQPIILKNVHVLMAYKQMLIEKWKKSDLQHRMQLEIQECSMLWEKQDHHDAVDAFLQGNPRKNTKS</sequence>
<evidence type="ECO:0008006" key="4">
    <source>
        <dbReference type="Google" id="ProtNLM"/>
    </source>
</evidence>
<keyword evidence="1" id="KW-0456">Lyase</keyword>
<dbReference type="SUPFAM" id="SSF52096">
    <property type="entry name" value="ClpP/crotonase"/>
    <property type="match status" value="1"/>
</dbReference>
<dbReference type="CDD" id="cd06558">
    <property type="entry name" value="crotonase-like"/>
    <property type="match status" value="1"/>
</dbReference>
<dbReference type="OrthoDB" id="9775794at2"/>
<dbReference type="STRING" id="889306.KP78_23220"/>
<dbReference type="PANTHER" id="PTHR11941:SF27">
    <property type="entry name" value="ETHYLMALONYL-COA DECARBOXYLASE"/>
    <property type="match status" value="1"/>
</dbReference>
<dbReference type="PANTHER" id="PTHR11941">
    <property type="entry name" value="ENOYL-COA HYDRATASE-RELATED"/>
    <property type="match status" value="1"/>
</dbReference>
<name>A0A0C2VL98_9BACL</name>
<organism evidence="2 3">
    <name type="scientific">Jeotgalibacillus soli</name>
    <dbReference type="NCBI Taxonomy" id="889306"/>
    <lineage>
        <taxon>Bacteria</taxon>
        <taxon>Bacillati</taxon>
        <taxon>Bacillota</taxon>
        <taxon>Bacilli</taxon>
        <taxon>Bacillales</taxon>
        <taxon>Caryophanaceae</taxon>
        <taxon>Jeotgalibacillus</taxon>
    </lineage>
</organism>
<evidence type="ECO:0000313" key="3">
    <source>
        <dbReference type="Proteomes" id="UP000031938"/>
    </source>
</evidence>
<proteinExistence type="predicted"/>
<dbReference type="Pfam" id="PF00378">
    <property type="entry name" value="ECH_1"/>
    <property type="match status" value="1"/>
</dbReference>
<dbReference type="InterPro" id="IPR029045">
    <property type="entry name" value="ClpP/crotonase-like_dom_sf"/>
</dbReference>
<dbReference type="GO" id="GO:0016829">
    <property type="term" value="F:lyase activity"/>
    <property type="evidence" value="ECO:0007669"/>
    <property type="project" value="UniProtKB-KW"/>
</dbReference>
<comment type="caution">
    <text evidence="2">The sequence shown here is derived from an EMBL/GenBank/DDBJ whole genome shotgun (WGS) entry which is preliminary data.</text>
</comment>
<dbReference type="Proteomes" id="UP000031938">
    <property type="component" value="Unassembled WGS sequence"/>
</dbReference>
<dbReference type="GO" id="GO:0005829">
    <property type="term" value="C:cytosol"/>
    <property type="evidence" value="ECO:0007669"/>
    <property type="project" value="TreeGrafter"/>
</dbReference>
<reference evidence="2 3" key="1">
    <citation type="submission" date="2015-01" db="EMBL/GenBank/DDBJ databases">
        <title>Genome sequencing of Jeotgalibacillus soli.</title>
        <authorList>
            <person name="Goh K.M."/>
            <person name="Chan K.-G."/>
            <person name="Yaakop A.S."/>
            <person name="Ee R."/>
            <person name="Gan H.M."/>
            <person name="Chan C.S."/>
        </authorList>
    </citation>
    <scope>NUCLEOTIDE SEQUENCE [LARGE SCALE GENOMIC DNA]</scope>
    <source>
        <strain evidence="2 3">P9</strain>
    </source>
</reference>
<dbReference type="AlphaFoldDB" id="A0A0C2VL98"/>
<dbReference type="PATRIC" id="fig|889306.3.peg.2336"/>
<evidence type="ECO:0000256" key="1">
    <source>
        <dbReference type="ARBA" id="ARBA00023239"/>
    </source>
</evidence>
<dbReference type="GO" id="GO:0006635">
    <property type="term" value="P:fatty acid beta-oxidation"/>
    <property type="evidence" value="ECO:0007669"/>
    <property type="project" value="TreeGrafter"/>
</dbReference>
<keyword evidence="3" id="KW-1185">Reference proteome</keyword>
<dbReference type="InterPro" id="IPR001753">
    <property type="entry name" value="Enoyl-CoA_hydra/iso"/>
</dbReference>
<protein>
    <recommendedName>
        <fullName evidence="4">Enoyl-CoA hydratase</fullName>
    </recommendedName>
</protein>
<dbReference type="RefSeq" id="WP_041088868.1">
    <property type="nucleotide sequence ID" value="NZ_JXRP01000018.1"/>
</dbReference>
<dbReference type="EMBL" id="JXRP01000018">
    <property type="protein sequence ID" value="KIL44778.1"/>
    <property type="molecule type" value="Genomic_DNA"/>
</dbReference>
<dbReference type="Gene3D" id="3.90.226.10">
    <property type="entry name" value="2-enoyl-CoA Hydratase, Chain A, domain 1"/>
    <property type="match status" value="1"/>
</dbReference>